<dbReference type="PROSITE" id="PS51152">
    <property type="entry name" value="NFYA_HAP2_2"/>
    <property type="match status" value="1"/>
</dbReference>
<evidence type="ECO:0000256" key="6">
    <source>
        <dbReference type="ARBA" id="ARBA00023242"/>
    </source>
</evidence>
<evidence type="ECO:0000313" key="10">
    <source>
        <dbReference type="EMBL" id="KAH7512466.1"/>
    </source>
</evidence>
<dbReference type="GO" id="GO:0003700">
    <property type="term" value="F:DNA-binding transcription factor activity"/>
    <property type="evidence" value="ECO:0007669"/>
    <property type="project" value="UniProtKB-UniRule"/>
</dbReference>
<evidence type="ECO:0000256" key="7">
    <source>
        <dbReference type="ARBA" id="ARBA00025911"/>
    </source>
</evidence>
<protein>
    <recommendedName>
        <fullName evidence="8">Nuclear transcription factor Y subunit</fullName>
    </recommendedName>
</protein>
<dbReference type="SMART" id="SM00521">
    <property type="entry name" value="CBF"/>
    <property type="match status" value="1"/>
</dbReference>
<feature type="compositionally biased region" description="Basic and acidic residues" evidence="9">
    <location>
        <begin position="340"/>
        <end position="351"/>
    </location>
</feature>
<dbReference type="GO" id="GO:0003677">
    <property type="term" value="F:DNA binding"/>
    <property type="evidence" value="ECO:0007669"/>
    <property type="project" value="UniProtKB-KW"/>
</dbReference>
<comment type="subcellular location">
    <subcellularLocation>
        <location evidence="1 8">Nucleus</location>
    </subcellularLocation>
</comment>
<feature type="region of interest" description="Disordered" evidence="9">
    <location>
        <begin position="1"/>
        <end position="27"/>
    </location>
</feature>
<evidence type="ECO:0000256" key="5">
    <source>
        <dbReference type="ARBA" id="ARBA00023163"/>
    </source>
</evidence>
<comment type="caution">
    <text evidence="10">The sequence shown here is derived from an EMBL/GenBank/DDBJ whole genome shotgun (WGS) entry which is preliminary data.</text>
</comment>
<dbReference type="PANTHER" id="PTHR12632">
    <property type="entry name" value="TRANSCRIPTION FACTOR NF-Y ALPHA-RELATED"/>
    <property type="match status" value="1"/>
</dbReference>
<dbReference type="EMBL" id="JAEACU010000012">
    <property type="protein sequence ID" value="KAH7512466.1"/>
    <property type="molecule type" value="Genomic_DNA"/>
</dbReference>
<evidence type="ECO:0000256" key="4">
    <source>
        <dbReference type="ARBA" id="ARBA00023159"/>
    </source>
</evidence>
<evidence type="ECO:0000256" key="8">
    <source>
        <dbReference type="RuleBase" id="RU367155"/>
    </source>
</evidence>
<accession>A0A978UCH3</accession>
<name>A0A978UCH3_ZIZJJ</name>
<comment type="similarity">
    <text evidence="8">Belongs to the NFYA/HAP2 subunit family.</text>
</comment>
<keyword evidence="4" id="KW-0010">Activator</keyword>
<keyword evidence="3 8" id="KW-0238">DNA-binding</keyword>
<dbReference type="PROSITE" id="PS00686">
    <property type="entry name" value="NFYA_HAP2_1"/>
    <property type="match status" value="1"/>
</dbReference>
<dbReference type="Pfam" id="PF02045">
    <property type="entry name" value="CBFB_NFYA"/>
    <property type="match status" value="1"/>
</dbReference>
<dbReference type="InterPro" id="IPR018362">
    <property type="entry name" value="CCAAT-binding_factor_CS"/>
</dbReference>
<dbReference type="InterPro" id="IPR001289">
    <property type="entry name" value="NFYA"/>
</dbReference>
<dbReference type="Gene3D" id="6.10.250.2430">
    <property type="match status" value="1"/>
</dbReference>
<dbReference type="Proteomes" id="UP000813462">
    <property type="component" value="Unassembled WGS sequence"/>
</dbReference>
<evidence type="ECO:0000313" key="11">
    <source>
        <dbReference type="Proteomes" id="UP000813462"/>
    </source>
</evidence>
<dbReference type="GO" id="GO:0016602">
    <property type="term" value="C:CCAAT-binding factor complex"/>
    <property type="evidence" value="ECO:0007669"/>
    <property type="project" value="InterPro"/>
</dbReference>
<dbReference type="AlphaFoldDB" id="A0A978UCH3"/>
<keyword evidence="6 8" id="KW-0539">Nucleus</keyword>
<proteinExistence type="inferred from homology"/>
<dbReference type="PRINTS" id="PR00616">
    <property type="entry name" value="CCAATSUBUNTB"/>
</dbReference>
<comment type="function">
    <text evidence="8">Component of the sequence-specific heterotrimeric transcription factor (NF-Y) which specifically recognizes a 5'-CCAAT-3' box motif found in the promoters of its target genes.</text>
</comment>
<keyword evidence="5 8" id="KW-0804">Transcription</keyword>
<evidence type="ECO:0000256" key="1">
    <source>
        <dbReference type="ARBA" id="ARBA00004123"/>
    </source>
</evidence>
<organism evidence="10 11">
    <name type="scientific">Ziziphus jujuba var. spinosa</name>
    <dbReference type="NCBI Taxonomy" id="714518"/>
    <lineage>
        <taxon>Eukaryota</taxon>
        <taxon>Viridiplantae</taxon>
        <taxon>Streptophyta</taxon>
        <taxon>Embryophyta</taxon>
        <taxon>Tracheophyta</taxon>
        <taxon>Spermatophyta</taxon>
        <taxon>Magnoliopsida</taxon>
        <taxon>eudicotyledons</taxon>
        <taxon>Gunneridae</taxon>
        <taxon>Pentapetalae</taxon>
        <taxon>rosids</taxon>
        <taxon>fabids</taxon>
        <taxon>Rosales</taxon>
        <taxon>Rhamnaceae</taxon>
        <taxon>Paliureae</taxon>
        <taxon>Ziziphus</taxon>
    </lineage>
</organism>
<feature type="region of interest" description="Disordered" evidence="9">
    <location>
        <begin position="340"/>
        <end position="363"/>
    </location>
</feature>
<keyword evidence="2 8" id="KW-0805">Transcription regulation</keyword>
<evidence type="ECO:0000256" key="3">
    <source>
        <dbReference type="ARBA" id="ARBA00023125"/>
    </source>
</evidence>
<reference evidence="10" key="1">
    <citation type="journal article" date="2021" name="Front. Plant Sci.">
        <title>Chromosome-Scale Genome Assembly for Chinese Sour Jujube and Insights Into Its Genome Evolution and Domestication Signature.</title>
        <authorList>
            <person name="Shen L.-Y."/>
            <person name="Luo H."/>
            <person name="Wang X.-L."/>
            <person name="Wang X.-M."/>
            <person name="Qiu X.-J."/>
            <person name="Liu H."/>
            <person name="Zhou S.-S."/>
            <person name="Jia K.-H."/>
            <person name="Nie S."/>
            <person name="Bao Y.-T."/>
            <person name="Zhang R.-G."/>
            <person name="Yun Q.-Z."/>
            <person name="Chai Y.-H."/>
            <person name="Lu J.-Y."/>
            <person name="Li Y."/>
            <person name="Zhao S.-W."/>
            <person name="Mao J.-F."/>
            <person name="Jia S.-G."/>
            <person name="Mao Y.-M."/>
        </authorList>
    </citation>
    <scope>NUCLEOTIDE SEQUENCE</scope>
    <source>
        <strain evidence="10">AT0</strain>
        <tissue evidence="10">Leaf</tissue>
    </source>
</reference>
<feature type="compositionally biased region" description="Polar residues" evidence="9">
    <location>
        <begin position="16"/>
        <end position="27"/>
    </location>
</feature>
<sequence>MQQKPKSGSKAAATESDGNSNNPYMNSSAVNSCQPWWGSSASHVLGETGISLSLSKPSIPDLGTAIQTSSQSQAIKFGQPNGKQLLLKQRDGNCRDEQHLQRASPINMPPTMNHEYLAPPTQLELHSHSIKDKNVGVGNPEIKLQGRASYPYSDPYYGGILSSYGPHALSQNLGIHSARMALPLDMAEEPVYVNAKQYHGILRRRQSRAKAELEKKFIRARKPYLHESRHLHAMRRARGCGGRFLNTRKVDSNAANATPRKGMADSVSLGAENVSSTFSGNADSSNSENCEITEHHKQQQMHPYKAYSNNNGNSFYLHHHGFQLPPYHFSSDHDHRLIGDGELSGKQRERPLVSGTNRALTIK</sequence>
<evidence type="ECO:0000256" key="2">
    <source>
        <dbReference type="ARBA" id="ARBA00023015"/>
    </source>
</evidence>
<evidence type="ECO:0000256" key="9">
    <source>
        <dbReference type="SAM" id="MobiDB-lite"/>
    </source>
</evidence>
<comment type="subunit">
    <text evidence="7">Heterotrimeric transcription factor composed of three components, NF-YA, NF-YB and NF-YC. NF-YB and NF-YC must interact and dimerize for NF-YA association and DNA binding.</text>
</comment>
<feature type="compositionally biased region" description="Polar residues" evidence="9">
    <location>
        <begin position="354"/>
        <end position="363"/>
    </location>
</feature>
<gene>
    <name evidence="10" type="ORF">FEM48_Zijuj12G0093700</name>
</gene>